<proteinExistence type="predicted"/>
<gene>
    <name evidence="1" type="ORF">GGI48_12965</name>
</gene>
<name>A0A7G7XLI5_9PSED</name>
<dbReference type="EMBL" id="CP060201">
    <property type="protein sequence ID" value="QNH80830.1"/>
    <property type="molecule type" value="Genomic_DNA"/>
</dbReference>
<dbReference type="Proteomes" id="UP000515277">
    <property type="component" value="Chromosome"/>
</dbReference>
<protein>
    <submittedName>
        <fullName evidence="1">Uncharacterized protein</fullName>
    </submittedName>
</protein>
<dbReference type="AlphaFoldDB" id="A0A7G7XLI5"/>
<evidence type="ECO:0000313" key="1">
    <source>
        <dbReference type="EMBL" id="QNH80830.1"/>
    </source>
</evidence>
<sequence>MNYRDGLVNEGRQFATVEGFALQLCRLAIKEDEGRAGKTDELQGGPKRCLIYRENALLAG</sequence>
<reference evidence="2" key="1">
    <citation type="journal article" date="2020" name="Microbiol. Resour. Announc.">
        <title>Complete genome sequences of four natural Pseudomonas isolates that catabolize a wide range of aromatic compounds relevant to lignin valorization.</title>
        <authorList>
            <person name="Hatmaker E.A."/>
            <person name="Presley G."/>
            <person name="Cannon O."/>
            <person name="Guss A.M."/>
            <person name="Elkins J.G."/>
        </authorList>
    </citation>
    <scope>NUCLEOTIDE SEQUENCE [LARGE SCALE GENOMIC DNA]</scope>
    <source>
        <strain evidence="2">H1F5C</strain>
    </source>
</reference>
<evidence type="ECO:0000313" key="2">
    <source>
        <dbReference type="Proteomes" id="UP000515277"/>
    </source>
</evidence>
<accession>A0A7G7XLI5</accession>
<organism evidence="1 2">
    <name type="scientific">Pseudomonas protegens</name>
    <dbReference type="NCBI Taxonomy" id="380021"/>
    <lineage>
        <taxon>Bacteria</taxon>
        <taxon>Pseudomonadati</taxon>
        <taxon>Pseudomonadota</taxon>
        <taxon>Gammaproteobacteria</taxon>
        <taxon>Pseudomonadales</taxon>
        <taxon>Pseudomonadaceae</taxon>
        <taxon>Pseudomonas</taxon>
    </lineage>
</organism>
<dbReference type="RefSeq" id="WP_016968640.1">
    <property type="nucleotide sequence ID" value="NZ_CP060201.1"/>
</dbReference>